<feature type="region of interest" description="Disordered" evidence="1">
    <location>
        <begin position="15"/>
        <end position="214"/>
    </location>
</feature>
<dbReference type="AlphaFoldDB" id="A0A8J9X6W3"/>
<protein>
    <submittedName>
        <fullName evidence="2">Uncharacterized protein</fullName>
    </submittedName>
</protein>
<feature type="compositionally biased region" description="Polar residues" evidence="1">
    <location>
        <begin position="43"/>
        <end position="65"/>
    </location>
</feature>
<dbReference type="EMBL" id="OU594960">
    <property type="protein sequence ID" value="CAG9283655.1"/>
    <property type="molecule type" value="Genomic_DNA"/>
</dbReference>
<evidence type="ECO:0000256" key="1">
    <source>
        <dbReference type="SAM" id="MobiDB-lite"/>
    </source>
</evidence>
<feature type="region of interest" description="Disordered" evidence="1">
    <location>
        <begin position="437"/>
        <end position="478"/>
    </location>
</feature>
<feature type="region of interest" description="Disordered" evidence="1">
    <location>
        <begin position="930"/>
        <end position="1044"/>
    </location>
</feature>
<evidence type="ECO:0000313" key="2">
    <source>
        <dbReference type="EMBL" id="CAG9283655.1"/>
    </source>
</evidence>
<feature type="compositionally biased region" description="Basic and acidic residues" evidence="1">
    <location>
        <begin position="940"/>
        <end position="951"/>
    </location>
</feature>
<feature type="compositionally biased region" description="Polar residues" evidence="1">
    <location>
        <begin position="439"/>
        <end position="465"/>
    </location>
</feature>
<sequence length="1175" mass="128777">MTSRRVETTIVRVKSKHFTTSRKLVTPQLSSSDDESEEDGSACYSSDTQNTPSSQGGSLYSQSAATDDEDRASWGDDDNNENEGRDCTSSGEDSDWTTEEQAHQRGSVKNRLPLSPRAFATPLRLGRRATSLGYNTPPASAKERRSHGREKKKIEINKEKWTPLSKRNQKHSTRSNSRFVNTKRVPASEMIRSKKPGESTKPLSAPPRRQSATRLRKEKIRALMATVVSKDSIDVSVPLPNSTGADEADAVARDLQAMGYDLDCRSFLTTADTKDSAERYNASLSNARRRKRMDITFSADEGNESLDGRIPHQSTEQKLIKEQPSNSNTASPFTASVLSKNLSGLDLTAKKTNHSQFLTKKEPDWNVPSPITRGQEAAPSQNLDLSEALLQTEASFASPKLSCELKKTDAGTHQLAVDMTPCRSTFQRLKNRLSKAGSEATSDLSSHGSQHGTVFSNSIETNTSSKLREPSSKKAKVKKSISIGKFPLRKCSLMPRSQKANTTDCSCVPKTTVYSSVTIPPTEKVLPLKKRCSGNCSQSAKMEPKHCLVKSSEEPPVPTTHLSPEKDPESLYAASPSMSTLPLLSGLAGPKEILQMPHPDSRSFDMHELLSLDDTLYEVARLDLQSPAEQCNPSKKFRIIKRLIDGRKGVLSVHKPVELEQEVQPPRRLMGEKLKKRLTSVAKAKHILGFFKKRLTTSDESICLAKCTEIAGHEIFPASESVSIPKAPDLLMSEEHQKLQGEPIPSTGSVSGGLTQRVYDNKCPSKHDQLGFSSDNSGFPHVTECIGEVIEAYLKIENGEKVVLPSPKPTTSLSKVVGERKRGGCGFEISSSNVANSAKGDASDHAEDCALEQLVHLKSANCIASKRRECEDSEPRPLGNGPKDSELLPSVPPTSLGGSISGMETSEHLSRYPIEYCDDNRATISNAQRLPAIQESYSPETDKTAVSKERPPITPHTLKERKRWNRSHKDKSPMTGRKSTQPQSPNDRSSIPLNLGEATKGVHSEPSNVLRRNLSKLSRKSSISRQSGKVGSHNNSESRMGNPKNMISASTLVVDSPKKQITTKKSRTTSKEGEMDWLDDLDQQLDAALSALSLDSSLGDVETAIKTLKKHAKRLGVSENDLLLAVKSEDTSFPTIYSGQDGESVRTLTFGEEMLYAVTNLFETGRSSQAKTKSM</sequence>
<proteinExistence type="predicted"/>
<feature type="compositionally biased region" description="Polar residues" evidence="1">
    <location>
        <begin position="977"/>
        <end position="992"/>
    </location>
</feature>
<feature type="compositionally biased region" description="Basic residues" evidence="1">
    <location>
        <begin position="959"/>
        <end position="969"/>
    </location>
</feature>
<feature type="compositionally biased region" description="Acidic residues" evidence="1">
    <location>
        <begin position="66"/>
        <end position="81"/>
    </location>
</feature>
<organism evidence="2">
    <name type="scientific">Phaeodactylum tricornutum</name>
    <name type="common">Diatom</name>
    <dbReference type="NCBI Taxonomy" id="2850"/>
    <lineage>
        <taxon>Eukaryota</taxon>
        <taxon>Sar</taxon>
        <taxon>Stramenopiles</taxon>
        <taxon>Ochrophyta</taxon>
        <taxon>Bacillariophyta</taxon>
        <taxon>Bacillariophyceae</taxon>
        <taxon>Bacillariophycidae</taxon>
        <taxon>Naviculales</taxon>
        <taxon>Phaeodactylaceae</taxon>
        <taxon>Phaeodactylum</taxon>
    </lineage>
</organism>
<dbReference type="Proteomes" id="UP000836788">
    <property type="component" value="Chromosome 19"/>
</dbReference>
<accession>A0A8J9X6W3</accession>
<reference evidence="2" key="1">
    <citation type="submission" date="2022-02" db="EMBL/GenBank/DDBJ databases">
        <authorList>
            <person name="Giguere J D."/>
        </authorList>
    </citation>
    <scope>NUCLEOTIDE SEQUENCE</scope>
    <source>
        <strain evidence="2">CCAP 1055/1</strain>
    </source>
</reference>
<name>A0A8J9X6W3_PHATR</name>
<gene>
    <name evidence="2" type="ORF">PTTT1_LOCUS23521</name>
</gene>
<feature type="compositionally biased region" description="Polar residues" evidence="1">
    <location>
        <begin position="1032"/>
        <end position="1044"/>
    </location>
</feature>
<feature type="region of interest" description="Disordered" evidence="1">
    <location>
        <begin position="868"/>
        <end position="903"/>
    </location>
</feature>
<feature type="region of interest" description="Disordered" evidence="1">
    <location>
        <begin position="547"/>
        <end position="568"/>
    </location>
</feature>
<feature type="compositionally biased region" description="Basic and acidic residues" evidence="1">
    <location>
        <begin position="152"/>
        <end position="161"/>
    </location>
</feature>